<dbReference type="Gene3D" id="3.30.2060.10">
    <property type="entry name" value="Penicillin-binding protein 1b domain"/>
    <property type="match status" value="1"/>
</dbReference>
<comment type="similarity">
    <text evidence="10 13">In the N-terminal section; belongs to the UvrB family.</text>
</comment>
<keyword evidence="3 13" id="KW-0547">Nucleotide-binding</keyword>
<dbReference type="GO" id="GO:0005524">
    <property type="term" value="F:ATP binding"/>
    <property type="evidence" value="ECO:0007669"/>
    <property type="project" value="UniProtKB-UniRule"/>
</dbReference>
<dbReference type="NCBIfam" id="TIGR00580">
    <property type="entry name" value="mfd"/>
    <property type="match status" value="1"/>
</dbReference>
<feature type="domain" description="Helicase ATP-binding" evidence="14">
    <location>
        <begin position="647"/>
        <end position="808"/>
    </location>
</feature>
<dbReference type="SUPFAM" id="SSF141259">
    <property type="entry name" value="CarD-like"/>
    <property type="match status" value="1"/>
</dbReference>
<keyword evidence="5 13" id="KW-0378">Hydrolase</keyword>
<evidence type="ECO:0000256" key="9">
    <source>
        <dbReference type="ARBA" id="ARBA00023204"/>
    </source>
</evidence>
<dbReference type="InterPro" id="IPR027417">
    <property type="entry name" value="P-loop_NTPase"/>
</dbReference>
<dbReference type="Pfam" id="PF02559">
    <property type="entry name" value="CarD_TRCF_RID"/>
    <property type="match status" value="1"/>
</dbReference>
<dbReference type="Gene3D" id="2.40.10.170">
    <property type="match status" value="1"/>
</dbReference>
<dbReference type="GO" id="GO:0016787">
    <property type="term" value="F:hydrolase activity"/>
    <property type="evidence" value="ECO:0007669"/>
    <property type="project" value="UniProtKB-KW"/>
</dbReference>
<dbReference type="EMBL" id="JAEKNR010000032">
    <property type="protein sequence ID" value="MBJ7597020.1"/>
    <property type="molecule type" value="Genomic_DNA"/>
</dbReference>
<dbReference type="AlphaFoldDB" id="A0A934N1H5"/>
<evidence type="ECO:0000256" key="5">
    <source>
        <dbReference type="ARBA" id="ARBA00022801"/>
    </source>
</evidence>
<dbReference type="Pfam" id="PF00271">
    <property type="entry name" value="Helicase_C"/>
    <property type="match status" value="1"/>
</dbReference>
<keyword evidence="9 13" id="KW-0234">DNA repair</keyword>
<evidence type="ECO:0000256" key="4">
    <source>
        <dbReference type="ARBA" id="ARBA00022763"/>
    </source>
</evidence>
<dbReference type="InterPro" id="IPR004576">
    <property type="entry name" value="Mfd"/>
</dbReference>
<dbReference type="SMART" id="SM00982">
    <property type="entry name" value="TRCF"/>
    <property type="match status" value="1"/>
</dbReference>
<dbReference type="InterPro" id="IPR005118">
    <property type="entry name" value="TRCF_C"/>
</dbReference>
<dbReference type="Pfam" id="PF03461">
    <property type="entry name" value="TRCF"/>
    <property type="match status" value="1"/>
</dbReference>
<dbReference type="GO" id="GO:0005737">
    <property type="term" value="C:cytoplasm"/>
    <property type="evidence" value="ECO:0007669"/>
    <property type="project" value="UniProtKB-SubCell"/>
</dbReference>
<dbReference type="GO" id="GO:0000716">
    <property type="term" value="P:transcription-coupled nucleotide-excision repair, DNA damage recognition"/>
    <property type="evidence" value="ECO:0007669"/>
    <property type="project" value="UniProtKB-UniRule"/>
</dbReference>
<keyword evidence="17" id="KW-1185">Reference proteome</keyword>
<evidence type="ECO:0000256" key="11">
    <source>
        <dbReference type="ARBA" id="ARBA00061399"/>
    </source>
</evidence>
<evidence type="ECO:0000256" key="8">
    <source>
        <dbReference type="ARBA" id="ARBA00023125"/>
    </source>
</evidence>
<proteinExistence type="inferred from homology"/>
<dbReference type="Pfam" id="PF00270">
    <property type="entry name" value="DEAD"/>
    <property type="match status" value="1"/>
</dbReference>
<dbReference type="PROSITE" id="PS51194">
    <property type="entry name" value="HELICASE_CTER"/>
    <property type="match status" value="1"/>
</dbReference>
<dbReference type="PANTHER" id="PTHR47964:SF1">
    <property type="entry name" value="ATP-DEPENDENT DNA HELICASE HOMOLOG RECG, CHLOROPLASTIC"/>
    <property type="match status" value="1"/>
</dbReference>
<evidence type="ECO:0000256" key="10">
    <source>
        <dbReference type="ARBA" id="ARBA00061104"/>
    </source>
</evidence>
<dbReference type="GO" id="GO:0003678">
    <property type="term" value="F:DNA helicase activity"/>
    <property type="evidence" value="ECO:0007669"/>
    <property type="project" value="TreeGrafter"/>
</dbReference>
<keyword evidence="8 13" id="KW-0238">DNA-binding</keyword>
<organism evidence="16 17">
    <name type="scientific">Candidatus Nephthysia bennettiae</name>
    <dbReference type="NCBI Taxonomy" id="3127016"/>
    <lineage>
        <taxon>Bacteria</taxon>
        <taxon>Bacillati</taxon>
        <taxon>Candidatus Dormiibacterota</taxon>
        <taxon>Candidatus Dormibacteria</taxon>
        <taxon>Candidatus Dormibacterales</taxon>
        <taxon>Candidatus Dormibacteraceae</taxon>
        <taxon>Candidatus Nephthysia</taxon>
    </lineage>
</organism>
<dbReference type="GO" id="GO:0003684">
    <property type="term" value="F:damaged DNA binding"/>
    <property type="evidence" value="ECO:0007669"/>
    <property type="project" value="InterPro"/>
</dbReference>
<evidence type="ECO:0000256" key="3">
    <source>
        <dbReference type="ARBA" id="ARBA00022741"/>
    </source>
</evidence>
<feature type="domain" description="Helicase C-terminal" evidence="15">
    <location>
        <begin position="825"/>
        <end position="983"/>
    </location>
</feature>
<keyword evidence="4 13" id="KW-0227">DNA damage</keyword>
<dbReference type="InterPro" id="IPR047112">
    <property type="entry name" value="RecG/Mfd"/>
</dbReference>
<keyword evidence="2 13" id="KW-0963">Cytoplasm</keyword>
<comment type="similarity">
    <text evidence="11 13">In the C-terminal section; belongs to the helicase family. RecG subfamily.</text>
</comment>
<evidence type="ECO:0000256" key="2">
    <source>
        <dbReference type="ARBA" id="ARBA00022490"/>
    </source>
</evidence>
<dbReference type="InterPro" id="IPR001650">
    <property type="entry name" value="Helicase_C-like"/>
</dbReference>
<gene>
    <name evidence="13 16" type="primary">mfd</name>
    <name evidence="16" type="ORF">JF922_02885</name>
</gene>
<dbReference type="InterPro" id="IPR014001">
    <property type="entry name" value="Helicase_ATP-bd"/>
</dbReference>
<evidence type="ECO:0000259" key="15">
    <source>
        <dbReference type="PROSITE" id="PS51194"/>
    </source>
</evidence>
<dbReference type="PANTHER" id="PTHR47964">
    <property type="entry name" value="ATP-DEPENDENT DNA HELICASE HOMOLOG RECG, CHLOROPLASTIC"/>
    <property type="match status" value="1"/>
</dbReference>
<dbReference type="CDD" id="cd17991">
    <property type="entry name" value="DEXHc_TRCF"/>
    <property type="match status" value="1"/>
</dbReference>
<dbReference type="Gene3D" id="3.90.1150.50">
    <property type="entry name" value="Transcription-repair-coupling factor, D7 domain"/>
    <property type="match status" value="1"/>
</dbReference>
<dbReference type="GO" id="GO:0006355">
    <property type="term" value="P:regulation of DNA-templated transcription"/>
    <property type="evidence" value="ECO:0007669"/>
    <property type="project" value="UniProtKB-UniRule"/>
</dbReference>
<reference evidence="16" key="1">
    <citation type="submission" date="2020-10" db="EMBL/GenBank/DDBJ databases">
        <title>Ca. Dormibacterota MAGs.</title>
        <authorList>
            <person name="Montgomery K."/>
        </authorList>
    </citation>
    <scope>NUCLEOTIDE SEQUENCE [LARGE SCALE GENOMIC DNA]</scope>
    <source>
        <strain evidence="16">SC8812_S17_10</strain>
    </source>
</reference>
<dbReference type="InterPro" id="IPR036101">
    <property type="entry name" value="CarD-like/TRCF_RID_sf"/>
</dbReference>
<dbReference type="SUPFAM" id="SSF143517">
    <property type="entry name" value="TRCF domain-like"/>
    <property type="match status" value="1"/>
</dbReference>
<dbReference type="Gene3D" id="3.40.50.300">
    <property type="entry name" value="P-loop containing nucleotide triphosphate hydrolases"/>
    <property type="match status" value="2"/>
</dbReference>
<evidence type="ECO:0000256" key="6">
    <source>
        <dbReference type="ARBA" id="ARBA00022806"/>
    </source>
</evidence>
<dbReference type="InterPro" id="IPR037235">
    <property type="entry name" value="TRCF-like_C_D7"/>
</dbReference>
<dbReference type="Pfam" id="PF17757">
    <property type="entry name" value="UvrB_inter"/>
    <property type="match status" value="1"/>
</dbReference>
<dbReference type="EC" id="3.6.4.-" evidence="13"/>
<dbReference type="PROSITE" id="PS51192">
    <property type="entry name" value="HELICASE_ATP_BIND_1"/>
    <property type="match status" value="1"/>
</dbReference>
<accession>A0A934N1H5</accession>
<evidence type="ECO:0000313" key="16">
    <source>
        <dbReference type="EMBL" id="MBJ7597020.1"/>
    </source>
</evidence>
<dbReference type="InterPro" id="IPR041471">
    <property type="entry name" value="UvrB_inter"/>
</dbReference>
<dbReference type="SUPFAM" id="SSF52540">
    <property type="entry name" value="P-loop containing nucleoside triphosphate hydrolases"/>
    <property type="match status" value="3"/>
</dbReference>
<comment type="caution">
    <text evidence="16">The sequence shown here is derived from an EMBL/GenBank/DDBJ whole genome shotgun (WGS) entry which is preliminary data.</text>
</comment>
<sequence>MSERVFEGALRDRFIASGGSDDGPAAESASLRLQRLPRAAWPIVVAAIARAASVQGRSLLVLAPNPARLLVEVRRWLAGRPSSYHFPEVTVSFLDRPPAFDETVAQRLEALAGLAGARQSTEDGAAAGEPAVVISSRRAMMRMTVAAEDLAATTLTLRAGLRADPTSLAARLVELGYSREPLAEVAGQFALRGGILDVFPAASRSPVRAEFFGDEIETVRLYDPRNQRSIMAIPQATIRPGRELLLGVERGGAAASRLRAGAALDGLRSDVRSDWEEDLARLEGGAAFPGVELFGAYLDPRRPSLLDHLPPDLVVVDLDPDRQLAEARELEQETLMLAEAEAGDGELPRGFAAPMVPVDRLADFGGRPQVSASTSELEDGMDLGWRELEPLVGRPRAVAELPLLAASASVVLASEQGDRVAALLSEAGVATNSDLPEIDLDVDLELDPGLKRANVDVPAGVANSAAGFHLYSDAELFGRIRRAAVRPARRTTRGEATLHLEYQPGELVVHVDHGIARFNGMRLLDSEDPDSPGSLIQREYLELEYADQDKLFVPVENLDRVQKYLGGSEEGPPLHRLGTGDWERARSRAKKNVQDVAEDLLKLYSQREARPGFAFAADTPWQAELEDSFPYEETPDQLQALADVKADMESERPMDRLLCGDVGFGKTEIALRAAFKAVMSGRQVALLAPTTVLSQQHFLVFSERLRNFPITVEVLSRFRTDEEQDRTIAGLKAGTVDIVIGTHRLLQRDVRFKRLGLLIIDEEQRFGVMQKERLKRMRANLDVLSLSATPIPRTMHMAVAGIRDMTVIQTPPEDRQPIKTYVTADDDTLVKEVIERELDRGGQVYYVHNRVRTIDRAAERVGRLVPSARVAVGHGKMPEDQLARVMVDFSSGQHDILVCTTIIESGLDIPNVNTMVVERADRFGLSQLYQLRGRVGRSGKRAYAYFLYDPKKSMTEAADKRLDVMSGLHELGQGFKIALRDLEIRGAGNLLGVEQHGAIASVGFEMYLQMLQTAVARLRSGGEEKEVGDVLSTPEINVDLPLDHFLPRSYIRDERLRLGAYRELAAAEDESALESVLRSLRDRYGPPPAQLANLVYSLRVKLRGQQLGLRALTADGRDIVIRVDPDRLLDVEELQRRFSGRLIVRPNRLLFRRQGEEWKEELMRVLEAMGDLYRSATVPAHA</sequence>
<comment type="subcellular location">
    <subcellularLocation>
        <location evidence="1 13">Cytoplasm</location>
    </subcellularLocation>
</comment>
<keyword evidence="7 13" id="KW-0067">ATP-binding</keyword>
<evidence type="ECO:0000259" key="14">
    <source>
        <dbReference type="PROSITE" id="PS51192"/>
    </source>
</evidence>
<dbReference type="Gene3D" id="3.40.50.11180">
    <property type="match status" value="1"/>
</dbReference>
<name>A0A934N1H5_9BACT</name>
<dbReference type="InterPro" id="IPR011545">
    <property type="entry name" value="DEAD/DEAH_box_helicase_dom"/>
</dbReference>
<protein>
    <recommendedName>
        <fullName evidence="12 13">Transcription-repair-coupling factor</fullName>
        <shortName evidence="13">TRCF</shortName>
        <ecNumber evidence="13">3.6.4.-</ecNumber>
    </recommendedName>
</protein>
<dbReference type="RefSeq" id="WP_338198921.1">
    <property type="nucleotide sequence ID" value="NZ_JAEKNR010000032.1"/>
</dbReference>
<dbReference type="InterPro" id="IPR003711">
    <property type="entry name" value="CarD-like/TRCF_RID"/>
</dbReference>
<dbReference type="SMART" id="SM00490">
    <property type="entry name" value="HELICc"/>
    <property type="match status" value="1"/>
</dbReference>
<dbReference type="SMART" id="SM01058">
    <property type="entry name" value="CarD_TRCF"/>
    <property type="match status" value="1"/>
</dbReference>
<keyword evidence="6" id="KW-0347">Helicase</keyword>
<dbReference type="FunFam" id="3.40.50.300:FF:000546">
    <property type="entry name" value="Transcription-repair-coupling factor"/>
    <property type="match status" value="1"/>
</dbReference>
<comment type="function">
    <text evidence="13">Couples transcription and DNA repair by recognizing RNA polymerase (RNAP) stalled at DNA lesions. Mediates ATP-dependent release of RNAP and its truncated transcript from the DNA, and recruitment of nucleotide excision repair machinery to the damaged site.</text>
</comment>
<dbReference type="Proteomes" id="UP000612893">
    <property type="component" value="Unassembled WGS sequence"/>
</dbReference>
<dbReference type="HAMAP" id="MF_00969">
    <property type="entry name" value="TRCF"/>
    <property type="match status" value="1"/>
</dbReference>
<evidence type="ECO:0000256" key="1">
    <source>
        <dbReference type="ARBA" id="ARBA00004496"/>
    </source>
</evidence>
<dbReference type="SMART" id="SM00487">
    <property type="entry name" value="DEXDc"/>
    <property type="match status" value="1"/>
</dbReference>
<evidence type="ECO:0000256" key="7">
    <source>
        <dbReference type="ARBA" id="ARBA00022840"/>
    </source>
</evidence>
<evidence type="ECO:0000256" key="13">
    <source>
        <dbReference type="HAMAP-Rule" id="MF_00969"/>
    </source>
</evidence>
<evidence type="ECO:0000313" key="17">
    <source>
        <dbReference type="Proteomes" id="UP000612893"/>
    </source>
</evidence>
<evidence type="ECO:0000256" key="12">
    <source>
        <dbReference type="ARBA" id="ARBA00070128"/>
    </source>
</evidence>